<sequence length="615" mass="69114">MKQLEEQDSRRLFVNRVFGPENVCPTQFKEISDEILKKCGGLPLAIITIASLLASHEPRTLREWECIKNSLGSKFATKPTLEEMRGILNLSYMHLPVRLRPCFLYLGMYPEDSDIMRSELVWQWIAEGLVCSSHGVDLEDVAISYFNELIDKSLIQPGITTTCGEVVSCRVHDMLLDLILSKSTEDNFISVAYNCEDMARLHSCEHKVRRLSLQSSAGGGKSKALATSMSQIRSCCAWFADFKYTPPLSQFKYLRVLLFEFPYRKGIVDLTAIGHLFLLRYLKVYAIYSEILLPAEIQGLVHLETLELVSLSIQDIPSDITRLANLFHLRLPEGAVLPKGIQNMNSLRTLHCSGMAESSLEDIKGLSKLTNLKELDIGICVRVDECSTLEDVDALVSSIGMLRDLKILVLVLDCDSDDLDYLLDQLKHGPNSPLYTLHDPPPCLEVLDLEKCNLNRVPRWIGELRCLQILSLHLLQLPSSDVRVLGELPSLVEADFLGLYVSQDMVIFSTGLFPVLENVKFWSNEQDVTAYLSFEAGAMPKLQSLILGFSWKEWMGASPVGMECLPCLQEIEVHLQESRNVESADVDDVLADVESAFKSTASVHPRHPSVKVMKY</sequence>
<evidence type="ECO:0000313" key="1">
    <source>
        <dbReference type="EnsemblPlants" id="AVESA.00010b.r2.2DG0394010.1.CDS.1"/>
    </source>
</evidence>
<organism evidence="1 2">
    <name type="scientific">Avena sativa</name>
    <name type="common">Oat</name>
    <dbReference type="NCBI Taxonomy" id="4498"/>
    <lineage>
        <taxon>Eukaryota</taxon>
        <taxon>Viridiplantae</taxon>
        <taxon>Streptophyta</taxon>
        <taxon>Embryophyta</taxon>
        <taxon>Tracheophyta</taxon>
        <taxon>Spermatophyta</taxon>
        <taxon>Magnoliopsida</taxon>
        <taxon>Liliopsida</taxon>
        <taxon>Poales</taxon>
        <taxon>Poaceae</taxon>
        <taxon>BOP clade</taxon>
        <taxon>Pooideae</taxon>
        <taxon>Poodae</taxon>
        <taxon>Poeae</taxon>
        <taxon>Poeae Chloroplast Group 1 (Aveneae type)</taxon>
        <taxon>Aveninae</taxon>
        <taxon>Avena</taxon>
    </lineage>
</organism>
<accession>A0ACD5VAL7</accession>
<reference evidence="1" key="2">
    <citation type="submission" date="2025-09" db="UniProtKB">
        <authorList>
            <consortium name="EnsemblPlants"/>
        </authorList>
    </citation>
    <scope>IDENTIFICATION</scope>
</reference>
<keyword evidence="2" id="KW-1185">Reference proteome</keyword>
<evidence type="ECO:0000313" key="2">
    <source>
        <dbReference type="Proteomes" id="UP001732700"/>
    </source>
</evidence>
<protein>
    <submittedName>
        <fullName evidence="1">Uncharacterized protein</fullName>
    </submittedName>
</protein>
<reference evidence="1" key="1">
    <citation type="submission" date="2021-05" db="EMBL/GenBank/DDBJ databases">
        <authorList>
            <person name="Scholz U."/>
            <person name="Mascher M."/>
            <person name="Fiebig A."/>
        </authorList>
    </citation>
    <scope>NUCLEOTIDE SEQUENCE [LARGE SCALE GENOMIC DNA]</scope>
</reference>
<dbReference type="Proteomes" id="UP001732700">
    <property type="component" value="Chromosome 2D"/>
</dbReference>
<proteinExistence type="predicted"/>
<dbReference type="EnsemblPlants" id="AVESA.00010b.r2.2DG0394010.1">
    <property type="protein sequence ID" value="AVESA.00010b.r2.2DG0394010.1.CDS.1"/>
    <property type="gene ID" value="AVESA.00010b.r2.2DG0394010"/>
</dbReference>
<name>A0ACD5VAL7_AVESA</name>